<dbReference type="PANTHER" id="PTHR15835:SF6">
    <property type="entry name" value="ZINC FINGER C3HC-TYPE PROTEIN 1"/>
    <property type="match status" value="1"/>
</dbReference>
<feature type="domain" description="C3HC-type" evidence="6">
    <location>
        <begin position="48"/>
        <end position="167"/>
    </location>
</feature>
<evidence type="ECO:0008006" key="10">
    <source>
        <dbReference type="Google" id="ProtNLM"/>
    </source>
</evidence>
<dbReference type="GeneID" id="19943935"/>
<evidence type="ECO:0000256" key="2">
    <source>
        <dbReference type="ARBA" id="ARBA00022723"/>
    </source>
</evidence>
<keyword evidence="4" id="KW-0862">Zinc</keyword>
<dbReference type="Pfam" id="PF08600">
    <property type="entry name" value="NuBaID_C"/>
    <property type="match status" value="1"/>
</dbReference>
<organism evidence="8 9">
    <name type="scientific">Saprolegnia diclina (strain VS20)</name>
    <dbReference type="NCBI Taxonomy" id="1156394"/>
    <lineage>
        <taxon>Eukaryota</taxon>
        <taxon>Sar</taxon>
        <taxon>Stramenopiles</taxon>
        <taxon>Oomycota</taxon>
        <taxon>Saprolegniomycetes</taxon>
        <taxon>Saprolegniales</taxon>
        <taxon>Saprolegniaceae</taxon>
        <taxon>Saprolegnia</taxon>
    </lineage>
</organism>
<keyword evidence="2" id="KW-0479">Metal-binding</keyword>
<evidence type="ECO:0000256" key="3">
    <source>
        <dbReference type="ARBA" id="ARBA00022771"/>
    </source>
</evidence>
<protein>
    <recommendedName>
        <fullName evidence="10">C3HC-type domain-containing protein</fullName>
    </recommendedName>
</protein>
<dbReference type="GO" id="GO:0008270">
    <property type="term" value="F:zinc ion binding"/>
    <property type="evidence" value="ECO:0007669"/>
    <property type="project" value="UniProtKB-KW"/>
</dbReference>
<keyword evidence="3" id="KW-0863">Zinc-finger</keyword>
<evidence type="ECO:0000256" key="1">
    <source>
        <dbReference type="ARBA" id="ARBA00004123"/>
    </source>
</evidence>
<dbReference type="eggNOG" id="KOG4765">
    <property type="taxonomic scope" value="Eukaryota"/>
</dbReference>
<evidence type="ECO:0000256" key="4">
    <source>
        <dbReference type="ARBA" id="ARBA00022833"/>
    </source>
</evidence>
<dbReference type="STRING" id="1156394.T0S3X1"/>
<dbReference type="RefSeq" id="XP_008607055.1">
    <property type="nucleotide sequence ID" value="XM_008608833.1"/>
</dbReference>
<dbReference type="GO" id="GO:0005634">
    <property type="term" value="C:nucleus"/>
    <property type="evidence" value="ECO:0007669"/>
    <property type="project" value="UniProtKB-SubCell"/>
</dbReference>
<dbReference type="InterPro" id="IPR013909">
    <property type="entry name" value="NuBaID_C"/>
</dbReference>
<dbReference type="OMA" id="WKQYAQA"/>
<dbReference type="AlphaFoldDB" id="T0S3X1"/>
<evidence type="ECO:0000313" key="8">
    <source>
        <dbReference type="EMBL" id="EQC39783.1"/>
    </source>
</evidence>
<proteinExistence type="predicted"/>
<keyword evidence="5" id="KW-0539">Nucleus</keyword>
<comment type="subcellular location">
    <subcellularLocation>
        <location evidence="1">Nucleus</location>
    </subcellularLocation>
</comment>
<evidence type="ECO:0000259" key="7">
    <source>
        <dbReference type="Pfam" id="PF08600"/>
    </source>
</evidence>
<accession>T0S3X1</accession>
<evidence type="ECO:0000313" key="9">
    <source>
        <dbReference type="Proteomes" id="UP000030762"/>
    </source>
</evidence>
<name>T0S3X1_SAPDV</name>
<dbReference type="Pfam" id="PF07967">
    <property type="entry name" value="zf-C3HC"/>
    <property type="match status" value="1"/>
</dbReference>
<sequence length="334" mass="36563">MALEEAVDQALALWKKATAPAKGSRAGAPSQPLRQDEPGVAKCRPNNWADFQHRVASFSTLHWFAKPLELDLLVCAQHGWVNDGPDVLQCECCHARLNCRIDERLSPEGAHKVALGLHERLTSFHLSTCPWRGNPSPASFCHLHFWSADEALESVRKAIATMCTELRAVSHLGPVDVDAAFLDLLRTRANVSEADWPAYCKGVVSGVLDDDAADVPALEATILVGLAASGWSLRSHEAALLAHCTFCNRSAIFCSTLDDASTEPASKRHKALAFHPLEAHRWYCPWQRQMREVPGWMQCADALRDPTTPSARTSAPTLTQPADVLAAVHAILDF</sequence>
<dbReference type="PANTHER" id="PTHR15835">
    <property type="entry name" value="NUCLEAR-INTERACTING PARTNER OF ALK"/>
    <property type="match status" value="1"/>
</dbReference>
<dbReference type="Proteomes" id="UP000030762">
    <property type="component" value="Unassembled WGS sequence"/>
</dbReference>
<reference evidence="8 9" key="1">
    <citation type="submission" date="2012-04" db="EMBL/GenBank/DDBJ databases">
        <title>The Genome Sequence of Saprolegnia declina VS20.</title>
        <authorList>
            <consortium name="The Broad Institute Genome Sequencing Platform"/>
            <person name="Russ C."/>
            <person name="Nusbaum C."/>
            <person name="Tyler B."/>
            <person name="van West P."/>
            <person name="Dieguez-Uribeondo J."/>
            <person name="de Bruijn I."/>
            <person name="Tripathy S."/>
            <person name="Jiang R."/>
            <person name="Young S.K."/>
            <person name="Zeng Q."/>
            <person name="Gargeya S."/>
            <person name="Fitzgerald M."/>
            <person name="Haas B."/>
            <person name="Abouelleil A."/>
            <person name="Alvarado L."/>
            <person name="Arachchi H.M."/>
            <person name="Berlin A."/>
            <person name="Chapman S.B."/>
            <person name="Goldberg J."/>
            <person name="Griggs A."/>
            <person name="Gujja S."/>
            <person name="Hansen M."/>
            <person name="Howarth C."/>
            <person name="Imamovic A."/>
            <person name="Larimer J."/>
            <person name="McCowen C."/>
            <person name="Montmayeur A."/>
            <person name="Murphy C."/>
            <person name="Neiman D."/>
            <person name="Pearson M."/>
            <person name="Priest M."/>
            <person name="Roberts A."/>
            <person name="Saif S."/>
            <person name="Shea T."/>
            <person name="Sisk P."/>
            <person name="Sykes S."/>
            <person name="Wortman J."/>
            <person name="Nusbaum C."/>
            <person name="Birren B."/>
        </authorList>
    </citation>
    <scope>NUCLEOTIDE SEQUENCE [LARGE SCALE GENOMIC DNA]</scope>
    <source>
        <strain evidence="8 9">VS20</strain>
    </source>
</reference>
<evidence type="ECO:0000259" key="6">
    <source>
        <dbReference type="Pfam" id="PF07967"/>
    </source>
</evidence>
<dbReference type="OrthoDB" id="614844at2759"/>
<evidence type="ECO:0000256" key="5">
    <source>
        <dbReference type="ARBA" id="ARBA00023242"/>
    </source>
</evidence>
<dbReference type="InParanoid" id="T0S3X1"/>
<dbReference type="EMBL" id="JH767138">
    <property type="protein sequence ID" value="EQC39783.1"/>
    <property type="molecule type" value="Genomic_DNA"/>
</dbReference>
<feature type="domain" description="NuBaID C-terminal" evidence="7">
    <location>
        <begin position="226"/>
        <end position="290"/>
    </location>
</feature>
<dbReference type="InterPro" id="IPR012935">
    <property type="entry name" value="NuBaID_N"/>
</dbReference>
<dbReference type="VEuPathDB" id="FungiDB:SDRG_03208"/>
<gene>
    <name evidence="8" type="ORF">SDRG_03208</name>
</gene>
<keyword evidence="9" id="KW-1185">Reference proteome</keyword>